<dbReference type="OrthoDB" id="8004931at2"/>
<evidence type="ECO:0000256" key="1">
    <source>
        <dbReference type="SAM" id="Phobius"/>
    </source>
</evidence>
<dbReference type="KEGG" id="mets:DK389_28010"/>
<accession>A0A2U8WEE8</accession>
<feature type="transmembrane region" description="Helical" evidence="1">
    <location>
        <begin position="47"/>
        <end position="66"/>
    </location>
</feature>
<evidence type="ECO:0000313" key="3">
    <source>
        <dbReference type="Proteomes" id="UP000245926"/>
    </source>
</evidence>
<dbReference type="RefSeq" id="WP_109894656.1">
    <property type="nucleotide sequence ID" value="NZ_JAYEEX010000009.1"/>
</dbReference>
<keyword evidence="3" id="KW-1185">Reference proteome</keyword>
<name>A0A2U8WEE8_9HYPH</name>
<reference evidence="3" key="1">
    <citation type="submission" date="2018-05" db="EMBL/GenBank/DDBJ databases">
        <title>Complete Genome Sequence of Methylobacterium sp. 17SD2-17.</title>
        <authorList>
            <person name="Srinivasan S."/>
        </authorList>
    </citation>
    <scope>NUCLEOTIDE SEQUENCE [LARGE SCALE GENOMIC DNA]</scope>
    <source>
        <strain evidence="3">17SD2-17</strain>
    </source>
</reference>
<keyword evidence="1" id="KW-0472">Membrane</keyword>
<keyword evidence="1" id="KW-1133">Transmembrane helix</keyword>
<sequence length="67" mass="7380">MKTAKACGTAEQWIELPEPALNRYLLGSRSRAANDNHRLSRETFRTLQIGTCMALTCALCLIVTLVG</sequence>
<gene>
    <name evidence="2" type="ORF">DK389_28010</name>
</gene>
<organism evidence="2 3">
    <name type="scientific">Methylobacterium durans</name>
    <dbReference type="NCBI Taxonomy" id="2202825"/>
    <lineage>
        <taxon>Bacteria</taxon>
        <taxon>Pseudomonadati</taxon>
        <taxon>Pseudomonadota</taxon>
        <taxon>Alphaproteobacteria</taxon>
        <taxon>Hyphomicrobiales</taxon>
        <taxon>Methylobacteriaceae</taxon>
        <taxon>Methylobacterium</taxon>
    </lineage>
</organism>
<protein>
    <submittedName>
        <fullName evidence="2">Uncharacterized protein</fullName>
    </submittedName>
</protein>
<keyword evidence="1" id="KW-0812">Transmembrane</keyword>
<dbReference type="AlphaFoldDB" id="A0A2U8WEE8"/>
<dbReference type="EMBL" id="CP029550">
    <property type="protein sequence ID" value="AWN43652.1"/>
    <property type="molecule type" value="Genomic_DNA"/>
</dbReference>
<dbReference type="Proteomes" id="UP000245926">
    <property type="component" value="Chromosome"/>
</dbReference>
<evidence type="ECO:0000313" key="2">
    <source>
        <dbReference type="EMBL" id="AWN43652.1"/>
    </source>
</evidence>
<proteinExistence type="predicted"/>